<evidence type="ECO:0000259" key="1">
    <source>
        <dbReference type="Pfam" id="PF10727"/>
    </source>
</evidence>
<gene>
    <name evidence="3" type="ORF">JOC73_001810</name>
</gene>
<proteinExistence type="predicted"/>
<evidence type="ECO:0000313" key="3">
    <source>
        <dbReference type="EMBL" id="MBM7615248.1"/>
    </source>
</evidence>
<dbReference type="Gene3D" id="3.40.50.720">
    <property type="entry name" value="NAD(P)-binding Rossmann-like Domain"/>
    <property type="match status" value="1"/>
</dbReference>
<feature type="domain" description="DUF2520" evidence="2">
    <location>
        <begin position="137"/>
        <end position="264"/>
    </location>
</feature>
<reference evidence="3 4" key="1">
    <citation type="submission" date="2021-01" db="EMBL/GenBank/DDBJ databases">
        <title>Genomic Encyclopedia of Type Strains, Phase IV (KMG-IV): sequencing the most valuable type-strain genomes for metagenomic binning, comparative biology and taxonomic classification.</title>
        <authorList>
            <person name="Goeker M."/>
        </authorList>
    </citation>
    <scope>NUCLEOTIDE SEQUENCE [LARGE SCALE GENOMIC DNA]</scope>
    <source>
        <strain evidence="3 4">DSM 25890</strain>
    </source>
</reference>
<dbReference type="Pfam" id="PF10727">
    <property type="entry name" value="Rossmann-like"/>
    <property type="match status" value="1"/>
</dbReference>
<dbReference type="InterPro" id="IPR008927">
    <property type="entry name" value="6-PGluconate_DH-like_C_sf"/>
</dbReference>
<dbReference type="SUPFAM" id="SSF51735">
    <property type="entry name" value="NAD(P)-binding Rossmann-fold domains"/>
    <property type="match status" value="1"/>
</dbReference>
<organism evidence="3 4">
    <name type="scientific">Alkaliphilus hydrothermalis</name>
    <dbReference type="NCBI Taxonomy" id="1482730"/>
    <lineage>
        <taxon>Bacteria</taxon>
        <taxon>Bacillati</taxon>
        <taxon>Bacillota</taxon>
        <taxon>Clostridia</taxon>
        <taxon>Peptostreptococcales</taxon>
        <taxon>Natronincolaceae</taxon>
        <taxon>Alkaliphilus</taxon>
    </lineage>
</organism>
<sequence length="291" mass="32173">MKIGFIGAGKVGKSFGKYLEMKGIPVIGYFSKSIESAQEAVAYVGGEIFPTIEELVKVATVIFITTPDDIISDVANEIGNLNETQESKIFVHMSGAHSSKILIKIQQRHRKSYLYSLHPLQAFASVTTATEDLEKTIFSLEGDEEKLMELTELLDTCGNEYFILKGEDKALYHSAACVVSNYLVTLMDLGLSLFEAAGIQRQKGFEALFPLIQGSLNNIKNLGTAEALTGPIARGDVNTIKNHLKGMEEKAPQLIELYRILGEETTRLAEIKKLKKQENIDALNQIWKEGI</sequence>
<comment type="caution">
    <text evidence="3">The sequence shown here is derived from an EMBL/GenBank/DDBJ whole genome shotgun (WGS) entry which is preliminary data.</text>
</comment>
<evidence type="ECO:0000313" key="4">
    <source>
        <dbReference type="Proteomes" id="UP001314796"/>
    </source>
</evidence>
<dbReference type="Pfam" id="PF10728">
    <property type="entry name" value="DUF2520"/>
    <property type="match status" value="1"/>
</dbReference>
<dbReference type="PANTHER" id="PTHR40459:SF1">
    <property type="entry name" value="CONSERVED HYPOTHETICAL ALANINE AND LEUCINE RICH PROTEIN"/>
    <property type="match status" value="1"/>
</dbReference>
<dbReference type="Proteomes" id="UP001314796">
    <property type="component" value="Unassembled WGS sequence"/>
</dbReference>
<dbReference type="EMBL" id="JAFBEE010000010">
    <property type="protein sequence ID" value="MBM7615248.1"/>
    <property type="molecule type" value="Genomic_DNA"/>
</dbReference>
<dbReference type="InterPro" id="IPR019665">
    <property type="entry name" value="OxRdtase/DH_put_Rossmann_dom"/>
</dbReference>
<keyword evidence="4" id="KW-1185">Reference proteome</keyword>
<dbReference type="Gene3D" id="1.10.1040.20">
    <property type="entry name" value="ProC-like, C-terminal domain"/>
    <property type="match status" value="1"/>
</dbReference>
<dbReference type="InterPro" id="IPR037108">
    <property type="entry name" value="TM1727-like_C_sf"/>
</dbReference>
<dbReference type="PANTHER" id="PTHR40459">
    <property type="entry name" value="CONSERVED HYPOTHETICAL ALANINE AND LEUCINE RICH PROTEIN"/>
    <property type="match status" value="1"/>
</dbReference>
<protein>
    <submittedName>
        <fullName evidence="3">Short-subunit dehydrogenase-like oxidoreductase (DUF2520 family)</fullName>
    </submittedName>
</protein>
<name>A0ABS2NQL1_9FIRM</name>
<evidence type="ECO:0000259" key="2">
    <source>
        <dbReference type="Pfam" id="PF10728"/>
    </source>
</evidence>
<dbReference type="RefSeq" id="WP_204402216.1">
    <property type="nucleotide sequence ID" value="NZ_JAFBEE010000010.1"/>
</dbReference>
<dbReference type="SUPFAM" id="SSF48179">
    <property type="entry name" value="6-phosphogluconate dehydrogenase C-terminal domain-like"/>
    <property type="match status" value="1"/>
</dbReference>
<dbReference type="InterPro" id="IPR036291">
    <property type="entry name" value="NAD(P)-bd_dom_sf"/>
</dbReference>
<feature type="domain" description="Putative oxidoreductase/dehydrogenase Rossmann-like" evidence="1">
    <location>
        <begin position="2"/>
        <end position="108"/>
    </location>
</feature>
<accession>A0ABS2NQL1</accession>
<dbReference type="InterPro" id="IPR018931">
    <property type="entry name" value="DUF2520"/>
</dbReference>